<keyword evidence="3" id="KW-0560">Oxidoreductase</keyword>
<dbReference type="Gene3D" id="2.102.10.10">
    <property type="entry name" value="Rieske [2Fe-2S] iron-sulphur domain"/>
    <property type="match status" value="1"/>
</dbReference>
<dbReference type="Pfam" id="PF00355">
    <property type="entry name" value="Rieske"/>
    <property type="match status" value="1"/>
</dbReference>
<protein>
    <recommendedName>
        <fullName evidence="7">Rieske domain-containing protein</fullName>
    </recommendedName>
</protein>
<dbReference type="InterPro" id="IPR050584">
    <property type="entry name" value="Cholesterol_7-desaturase"/>
</dbReference>
<evidence type="ECO:0000259" key="7">
    <source>
        <dbReference type="PROSITE" id="PS51296"/>
    </source>
</evidence>
<feature type="domain" description="Rieske" evidence="7">
    <location>
        <begin position="33"/>
        <end position="90"/>
    </location>
</feature>
<dbReference type="GO" id="GO:0004497">
    <property type="term" value="F:monooxygenase activity"/>
    <property type="evidence" value="ECO:0007669"/>
    <property type="project" value="UniProtKB-ARBA"/>
</dbReference>
<dbReference type="EMBL" id="CZCS02000236">
    <property type="protein sequence ID" value="VXD25121.1"/>
    <property type="molecule type" value="Genomic_DNA"/>
</dbReference>
<dbReference type="SUPFAM" id="SSF50022">
    <property type="entry name" value="ISP domain"/>
    <property type="match status" value="1"/>
</dbReference>
<dbReference type="AlphaFoldDB" id="A0A0K0PDA9"/>
<dbReference type="InterPro" id="IPR036922">
    <property type="entry name" value="Rieske_2Fe-2S_sf"/>
</dbReference>
<name>A0A0K0PDA9_9CYAN</name>
<dbReference type="EMBL" id="KR857272">
    <property type="protein sequence ID" value="AKQ22671.1"/>
    <property type="molecule type" value="Genomic_DNA"/>
</dbReference>
<dbReference type="PANTHER" id="PTHR21266:SF60">
    <property type="entry name" value="3-KETOSTEROID-9-ALPHA-MONOOXYGENASE, OXYGENASE COMPONENT"/>
    <property type="match status" value="1"/>
</dbReference>
<evidence type="ECO:0000256" key="1">
    <source>
        <dbReference type="ARBA" id="ARBA00022714"/>
    </source>
</evidence>
<evidence type="ECO:0000256" key="6">
    <source>
        <dbReference type="SAM" id="MobiDB-lite"/>
    </source>
</evidence>
<keyword evidence="1" id="KW-0001">2Fe-2S</keyword>
<dbReference type="Proteomes" id="UP000182190">
    <property type="component" value="Unassembled WGS sequence"/>
</dbReference>
<dbReference type="InterPro" id="IPR017941">
    <property type="entry name" value="Rieske_2Fe-2S"/>
</dbReference>
<evidence type="ECO:0000256" key="2">
    <source>
        <dbReference type="ARBA" id="ARBA00022723"/>
    </source>
</evidence>
<keyword evidence="10" id="KW-1185">Reference proteome</keyword>
<reference evidence="8" key="1">
    <citation type="submission" date="2015-05" db="EMBL/GenBank/DDBJ databases">
        <title>Metabolic and evolutionary origin of actin-binding polyketides from diverse organisms.</title>
        <authorList>
            <person name="Ueoka R."/>
            <person name="Uria A.R."/>
            <person name="Reiter S."/>
            <person name="Mori T."/>
            <person name="Karbaum P."/>
            <person name="Peters E.E."/>
            <person name="Helfrich E.J.N."/>
            <person name="Morinaka B.I."/>
            <person name="Gugger M."/>
            <person name="Takeyama H."/>
            <person name="Matsunaga S."/>
            <person name="Piel J."/>
        </authorList>
    </citation>
    <scope>NUCLEOTIDE SEQUENCE</scope>
</reference>
<sequence length="113" mass="12777">MSEELEKASERRLDRSETGTGVEKNPLNLSASWYIAMLSKELGKKPKAIELFAQSLVVWRDAKGKPVLMERFCSHMGASLALGAGGFHFPKCDRYLQKKLSIFPIKFSLIFIR</sequence>
<evidence type="ECO:0000313" key="9">
    <source>
        <dbReference type="EMBL" id="VXD25121.1"/>
    </source>
</evidence>
<dbReference type="PROSITE" id="PS51296">
    <property type="entry name" value="RIESKE"/>
    <property type="match status" value="1"/>
</dbReference>
<organism evidence="8">
    <name type="scientific">Planktothrix paucivesiculata PCC 9631</name>
    <dbReference type="NCBI Taxonomy" id="671071"/>
    <lineage>
        <taxon>Bacteria</taxon>
        <taxon>Bacillati</taxon>
        <taxon>Cyanobacteriota</taxon>
        <taxon>Cyanophyceae</taxon>
        <taxon>Oscillatoriophycideae</taxon>
        <taxon>Oscillatoriales</taxon>
        <taxon>Microcoleaceae</taxon>
        <taxon>Planktothrix</taxon>
    </lineage>
</organism>
<feature type="region of interest" description="Disordered" evidence="6">
    <location>
        <begin position="1"/>
        <end position="25"/>
    </location>
</feature>
<accession>A0A0K0PDA9</accession>
<evidence type="ECO:0000256" key="3">
    <source>
        <dbReference type="ARBA" id="ARBA00023002"/>
    </source>
</evidence>
<dbReference type="RefSeq" id="WP_083622337.1">
    <property type="nucleotide sequence ID" value="NZ_LR735021.1"/>
</dbReference>
<evidence type="ECO:0000256" key="5">
    <source>
        <dbReference type="ARBA" id="ARBA00023014"/>
    </source>
</evidence>
<feature type="compositionally biased region" description="Basic and acidic residues" evidence="6">
    <location>
        <begin position="1"/>
        <end position="17"/>
    </location>
</feature>
<proteinExistence type="predicted"/>
<keyword evidence="5" id="KW-0411">Iron-sulfur</keyword>
<dbReference type="GO" id="GO:0051537">
    <property type="term" value="F:2 iron, 2 sulfur cluster binding"/>
    <property type="evidence" value="ECO:0007669"/>
    <property type="project" value="UniProtKB-KW"/>
</dbReference>
<dbReference type="PANTHER" id="PTHR21266">
    <property type="entry name" value="IRON-SULFUR DOMAIN CONTAINING PROTEIN"/>
    <property type="match status" value="1"/>
</dbReference>
<evidence type="ECO:0000256" key="4">
    <source>
        <dbReference type="ARBA" id="ARBA00023004"/>
    </source>
</evidence>
<evidence type="ECO:0000313" key="10">
    <source>
        <dbReference type="Proteomes" id="UP000182190"/>
    </source>
</evidence>
<evidence type="ECO:0000313" key="8">
    <source>
        <dbReference type="EMBL" id="AKQ22671.1"/>
    </source>
</evidence>
<keyword evidence="2" id="KW-0479">Metal-binding</keyword>
<keyword evidence="4" id="KW-0408">Iron</keyword>
<reference evidence="9 10" key="2">
    <citation type="submission" date="2019-10" db="EMBL/GenBank/DDBJ databases">
        <authorList>
            <consortium name="Genoscope - CEA"/>
            <person name="William W."/>
        </authorList>
    </citation>
    <scope>NUCLEOTIDE SEQUENCE [LARGE SCALE GENOMIC DNA]</scope>
    <source>
        <strain evidence="9">BBR_PRJEB10994</strain>
    </source>
</reference>
<dbReference type="GO" id="GO:0016705">
    <property type="term" value="F:oxidoreductase activity, acting on paired donors, with incorporation or reduction of molecular oxygen"/>
    <property type="evidence" value="ECO:0007669"/>
    <property type="project" value="UniProtKB-ARBA"/>
</dbReference>
<dbReference type="OrthoDB" id="477744at2"/>
<dbReference type="GO" id="GO:0046872">
    <property type="term" value="F:metal ion binding"/>
    <property type="evidence" value="ECO:0007669"/>
    <property type="project" value="UniProtKB-KW"/>
</dbReference>
<gene>
    <name evidence="9" type="ORF">PL9631_910020</name>
</gene>